<dbReference type="CDD" id="cd15904">
    <property type="entry name" value="TSPO_MBR"/>
    <property type="match status" value="1"/>
</dbReference>
<gene>
    <name evidence="7" type="ORF">GOB93_08560</name>
</gene>
<comment type="caution">
    <text evidence="7">The sequence shown here is derived from an EMBL/GenBank/DDBJ whole genome shotgun (WGS) entry which is preliminary data.</text>
</comment>
<dbReference type="PANTHER" id="PTHR10057">
    <property type="entry name" value="PERIPHERAL-TYPE BENZODIAZEPINE RECEPTOR"/>
    <property type="match status" value="1"/>
</dbReference>
<evidence type="ECO:0000256" key="4">
    <source>
        <dbReference type="ARBA" id="ARBA00022989"/>
    </source>
</evidence>
<feature type="transmembrane region" description="Helical" evidence="6">
    <location>
        <begin position="21"/>
        <end position="40"/>
    </location>
</feature>
<dbReference type="InterPro" id="IPR004307">
    <property type="entry name" value="TspO_MBR"/>
</dbReference>
<keyword evidence="4 6" id="KW-1133">Transmembrane helix</keyword>
<accession>A0ABX0JRX3</accession>
<dbReference type="EMBL" id="WOTB01000009">
    <property type="protein sequence ID" value="NHN84695.1"/>
    <property type="molecule type" value="Genomic_DNA"/>
</dbReference>
<evidence type="ECO:0000313" key="7">
    <source>
        <dbReference type="EMBL" id="NHN84695.1"/>
    </source>
</evidence>
<evidence type="ECO:0000256" key="1">
    <source>
        <dbReference type="ARBA" id="ARBA00004141"/>
    </source>
</evidence>
<feature type="transmembrane region" description="Helical" evidence="6">
    <location>
        <begin position="153"/>
        <end position="170"/>
    </location>
</feature>
<evidence type="ECO:0000256" key="2">
    <source>
        <dbReference type="ARBA" id="ARBA00007524"/>
    </source>
</evidence>
<evidence type="ECO:0000313" key="8">
    <source>
        <dbReference type="Proteomes" id="UP000635278"/>
    </source>
</evidence>
<evidence type="ECO:0008006" key="9">
    <source>
        <dbReference type="Google" id="ProtNLM"/>
    </source>
</evidence>
<dbReference type="InterPro" id="IPR038330">
    <property type="entry name" value="TspO/MBR-related_sf"/>
</dbReference>
<evidence type="ECO:0000256" key="3">
    <source>
        <dbReference type="ARBA" id="ARBA00022692"/>
    </source>
</evidence>
<dbReference type="Pfam" id="PF03073">
    <property type="entry name" value="TspO_MBR"/>
    <property type="match status" value="1"/>
</dbReference>
<dbReference type="Gene3D" id="1.20.1260.100">
    <property type="entry name" value="TspO/MBR protein"/>
    <property type="match status" value="1"/>
</dbReference>
<feature type="transmembrane region" description="Helical" evidence="6">
    <location>
        <begin position="127"/>
        <end position="147"/>
    </location>
</feature>
<dbReference type="PANTHER" id="PTHR10057:SF0">
    <property type="entry name" value="TRANSLOCATOR PROTEIN"/>
    <property type="match status" value="1"/>
</dbReference>
<keyword evidence="3 6" id="KW-0812">Transmembrane</keyword>
<organism evidence="7 8">
    <name type="scientific">Acetobacter musti</name>
    <dbReference type="NCBI Taxonomy" id="864732"/>
    <lineage>
        <taxon>Bacteria</taxon>
        <taxon>Pseudomonadati</taxon>
        <taxon>Pseudomonadota</taxon>
        <taxon>Alphaproteobacteria</taxon>
        <taxon>Acetobacterales</taxon>
        <taxon>Acetobacteraceae</taxon>
        <taxon>Acetobacter</taxon>
    </lineage>
</organism>
<comment type="similarity">
    <text evidence="2">Belongs to the TspO/BZRP family.</text>
</comment>
<name>A0ABX0JRX3_9PROT</name>
<evidence type="ECO:0000256" key="6">
    <source>
        <dbReference type="SAM" id="Phobius"/>
    </source>
</evidence>
<sequence>MHPFLRPVVWSSWRGKGAFMFRLLATTLAGFGTGAVQVAGRRYNPTSAHPATREWYRSLNKPWYAPPGPVLGILGTLLDASLLRTAVRIIAAPPSRNRRHAIVAWLATVIGSSLFPKVMFGWRRPGLAFGVTAGTLVAGTVLTATTAATGRKVAAPTLPLLGMLIFTCVLQREVWRRNRAI</sequence>
<evidence type="ECO:0000256" key="5">
    <source>
        <dbReference type="ARBA" id="ARBA00023136"/>
    </source>
</evidence>
<dbReference type="Proteomes" id="UP000635278">
    <property type="component" value="Unassembled WGS sequence"/>
</dbReference>
<keyword evidence="8" id="KW-1185">Reference proteome</keyword>
<comment type="subcellular location">
    <subcellularLocation>
        <location evidence="1">Membrane</location>
        <topology evidence="1">Multi-pass membrane protein</topology>
    </subcellularLocation>
</comment>
<proteinExistence type="inferred from homology"/>
<protein>
    <recommendedName>
        <fullName evidence="9">Tryptophan-rich sensory protein</fullName>
    </recommendedName>
</protein>
<keyword evidence="5 6" id="KW-0472">Membrane</keyword>
<reference evidence="7 8" key="1">
    <citation type="journal article" date="2020" name="Int. J. Syst. Evol. Microbiol.">
        <title>Novel acetic acid bacteria from cider fermentations: Acetobacter conturbans sp. nov. and Acetobacter fallax sp. nov.</title>
        <authorList>
            <person name="Sombolestani A.S."/>
            <person name="Cleenwerck I."/>
            <person name="Cnockaert M."/>
            <person name="Borremans W."/>
            <person name="Wieme A.D."/>
            <person name="De Vuyst L."/>
            <person name="Vandamme P."/>
        </authorList>
    </citation>
    <scope>NUCLEOTIDE SEQUENCE [LARGE SCALE GENOMIC DNA]</scope>
    <source>
        <strain evidence="7 8">LMG 30640</strain>
    </source>
</reference>